<dbReference type="InterPro" id="IPR019344">
    <property type="entry name" value="F1F0-ATPsyn_F_prd"/>
</dbReference>
<keyword evidence="4" id="KW-0138">CF(0)</keyword>
<comment type="function">
    <text evidence="16">Subunit f, of the mitochondrial membrane ATP synthase complex (F(1)F(0) ATP synthase or Complex V) that produces ATP from ADP in the presence of a proton gradient across the membrane which is generated by electron transport complexes of the respiratory chain. ATP synthase complex consist of a soluble F(1) head domain - the catalytic core - and a membrane F(1) domain - the membrane proton channel. These two domains are linked by a central stalk rotating inside the F(1) region and a stationary peripheral stalk. During catalysis, ATP synthesis in the catalytic domain of F(1) is coupled via a rotary mechanism of the central stalk subunits to proton translocation. In vivo, can only synthesize ATP although its ATP hydrolase activity can be activated artificially in vitro. Part of the complex F(0) domain.</text>
</comment>
<keyword evidence="14" id="KW-0066">ATP synthesis</keyword>
<dbReference type="Pfam" id="PF10206">
    <property type="entry name" value="WRW"/>
    <property type="match status" value="1"/>
</dbReference>
<accession>A0A7J7VRF0</accession>
<keyword evidence="6" id="KW-0812">Transmembrane</keyword>
<protein>
    <recommendedName>
        <fullName evidence="18">ATP synthase F(0) complex subunit f, mitochondrial</fullName>
    </recommendedName>
    <alternativeName>
        <fullName evidence="15">ATP synthase membrane subunit f</fullName>
    </alternativeName>
</protein>
<evidence type="ECO:0000256" key="14">
    <source>
        <dbReference type="ARBA" id="ARBA00023310"/>
    </source>
</evidence>
<comment type="similarity">
    <text evidence="2">Belongs to the ATPase F chain family.</text>
</comment>
<evidence type="ECO:0000256" key="1">
    <source>
        <dbReference type="ARBA" id="ARBA00004434"/>
    </source>
</evidence>
<keyword evidence="10" id="KW-0007">Acetylation</keyword>
<evidence type="ECO:0000313" key="20">
    <source>
        <dbReference type="Proteomes" id="UP000585614"/>
    </source>
</evidence>
<gene>
    <name evidence="19" type="ORF">mRhiFer1_008286</name>
</gene>
<evidence type="ECO:0000256" key="5">
    <source>
        <dbReference type="ARBA" id="ARBA00022553"/>
    </source>
</evidence>
<evidence type="ECO:0000256" key="8">
    <source>
        <dbReference type="ARBA" id="ARBA00022792"/>
    </source>
</evidence>
<evidence type="ECO:0000256" key="7">
    <source>
        <dbReference type="ARBA" id="ARBA00022781"/>
    </source>
</evidence>
<comment type="caution">
    <text evidence="19">The sequence shown here is derived from an EMBL/GenBank/DDBJ whole genome shotgun (WGS) entry which is preliminary data.</text>
</comment>
<evidence type="ECO:0000256" key="16">
    <source>
        <dbReference type="ARBA" id="ARBA00054012"/>
    </source>
</evidence>
<evidence type="ECO:0000256" key="11">
    <source>
        <dbReference type="ARBA" id="ARBA00023065"/>
    </source>
</evidence>
<evidence type="ECO:0000256" key="3">
    <source>
        <dbReference type="ARBA" id="ARBA00022448"/>
    </source>
</evidence>
<dbReference type="GO" id="GO:0005743">
    <property type="term" value="C:mitochondrial inner membrane"/>
    <property type="evidence" value="ECO:0007669"/>
    <property type="project" value="UniProtKB-SubCell"/>
</dbReference>
<keyword evidence="13" id="KW-0472">Membrane</keyword>
<evidence type="ECO:0000256" key="12">
    <source>
        <dbReference type="ARBA" id="ARBA00023128"/>
    </source>
</evidence>
<reference evidence="19 20" key="1">
    <citation type="journal article" date="2020" name="Nature">
        <title>Six reference-quality genomes reveal evolution of bat adaptations.</title>
        <authorList>
            <person name="Jebb D."/>
            <person name="Huang Z."/>
            <person name="Pippel M."/>
            <person name="Hughes G.M."/>
            <person name="Lavrichenko K."/>
            <person name="Devanna P."/>
            <person name="Winkler S."/>
            <person name="Jermiin L.S."/>
            <person name="Skirmuntt E.C."/>
            <person name="Katzourakis A."/>
            <person name="Burkitt-Gray L."/>
            <person name="Ray D.A."/>
            <person name="Sullivan K.A.M."/>
            <person name="Roscito J.G."/>
            <person name="Kirilenko B.M."/>
            <person name="Davalos L.M."/>
            <person name="Corthals A.P."/>
            <person name="Power M.L."/>
            <person name="Jones G."/>
            <person name="Ransome R.D."/>
            <person name="Dechmann D.K.N."/>
            <person name="Locatelli A.G."/>
            <person name="Puechmaille S.J."/>
            <person name="Fedrigo O."/>
            <person name="Jarvis E.D."/>
            <person name="Hiller M."/>
            <person name="Vernes S.C."/>
            <person name="Myers E.W."/>
            <person name="Teeling E.C."/>
        </authorList>
    </citation>
    <scope>NUCLEOTIDE SEQUENCE [LARGE SCALE GENOMIC DNA]</scope>
    <source>
        <strain evidence="19">MRhiFer1</strain>
        <tissue evidence="19">Lung</tissue>
    </source>
</reference>
<dbReference type="GO" id="GO:0042776">
    <property type="term" value="P:proton motive force-driven mitochondrial ATP synthesis"/>
    <property type="evidence" value="ECO:0007669"/>
    <property type="project" value="TreeGrafter"/>
</dbReference>
<evidence type="ECO:0000256" key="10">
    <source>
        <dbReference type="ARBA" id="ARBA00022990"/>
    </source>
</evidence>
<keyword evidence="12" id="KW-0496">Mitochondrion</keyword>
<evidence type="ECO:0000256" key="9">
    <source>
        <dbReference type="ARBA" id="ARBA00022989"/>
    </source>
</evidence>
<evidence type="ECO:0000256" key="4">
    <source>
        <dbReference type="ARBA" id="ARBA00022547"/>
    </source>
</evidence>
<keyword evidence="9" id="KW-1133">Transmembrane helix</keyword>
<name>A0A7J7VRF0_RHIFE</name>
<keyword evidence="3" id="KW-0813">Transport</keyword>
<keyword evidence="5" id="KW-0597">Phosphoprotein</keyword>
<dbReference type="EMBL" id="JACAGC010000012">
    <property type="protein sequence ID" value="KAF6327571.1"/>
    <property type="molecule type" value="Genomic_DNA"/>
</dbReference>
<dbReference type="Proteomes" id="UP000585614">
    <property type="component" value="Unassembled WGS sequence"/>
</dbReference>
<organism evidence="19 20">
    <name type="scientific">Rhinolophus ferrumequinum</name>
    <name type="common">Greater horseshoe bat</name>
    <dbReference type="NCBI Taxonomy" id="59479"/>
    <lineage>
        <taxon>Eukaryota</taxon>
        <taxon>Metazoa</taxon>
        <taxon>Chordata</taxon>
        <taxon>Craniata</taxon>
        <taxon>Vertebrata</taxon>
        <taxon>Euteleostomi</taxon>
        <taxon>Mammalia</taxon>
        <taxon>Eutheria</taxon>
        <taxon>Laurasiatheria</taxon>
        <taxon>Chiroptera</taxon>
        <taxon>Yinpterochiroptera</taxon>
        <taxon>Rhinolophoidea</taxon>
        <taxon>Rhinolophidae</taxon>
        <taxon>Rhinolophinae</taxon>
        <taxon>Rhinolophus</taxon>
    </lineage>
</organism>
<dbReference type="AlphaFoldDB" id="A0A7J7VRF0"/>
<keyword evidence="8" id="KW-0999">Mitochondrion inner membrane</keyword>
<evidence type="ECO:0000256" key="18">
    <source>
        <dbReference type="ARBA" id="ARBA00070733"/>
    </source>
</evidence>
<dbReference type="PANTHER" id="PTHR13080">
    <property type="entry name" value="ATP SYNTHASE F CHAIN, MITOCHONDRIAL-RELATED"/>
    <property type="match status" value="1"/>
</dbReference>
<evidence type="ECO:0000256" key="13">
    <source>
        <dbReference type="ARBA" id="ARBA00023136"/>
    </source>
</evidence>
<comment type="subunit">
    <text evidence="17">Component of the ATP synthase complex composed at least of ATP5F1A/subunit alpha, ATP5F1B/subunit beta, ATP5MC1/subunit c (homooctomer), MT-ATP6/subunit a, MT-ATP8/subunit 8, ATP5ME/subunit e, ATP5MF/subunit f, ATP5MG/subunit g, ATP5MK/subunit k, ATP5MJ/subunit j, ATP5F1C/subunit gamma, ATP5F1D/subunit delta, ATP5F1E/subunit epsilon, ATP5PF/subunit F6, ATP5PB/subunit b, ATP5PD/subunit d, ATP5PO/subunit OSCP. ATP synthase complex consists of a soluble F(1) head domain (subunits alpha(3) and beta(3)) - the catalytic core - and a membrane F(0) domain - the membrane proton channel (subunits c, a, 8, e, f, g, k and j). These two domains are linked by a central stalk (subunits gamma, delta, and epsilon) rotating inside the F1 region and a stationary peripheral stalk (subunits F6, b, d, and OSCP).</text>
</comment>
<evidence type="ECO:0000256" key="15">
    <source>
        <dbReference type="ARBA" id="ARBA00032201"/>
    </source>
</evidence>
<keyword evidence="7" id="KW-0375">Hydrogen ion transport</keyword>
<evidence type="ECO:0000256" key="2">
    <source>
        <dbReference type="ARBA" id="ARBA00005895"/>
    </source>
</evidence>
<dbReference type="GO" id="GO:0046933">
    <property type="term" value="F:proton-transporting ATP synthase activity, rotational mechanism"/>
    <property type="evidence" value="ECO:0007669"/>
    <property type="project" value="TreeGrafter"/>
</dbReference>
<keyword evidence="11" id="KW-0406">Ion transport</keyword>
<proteinExistence type="inferred from homology"/>
<evidence type="ECO:0000256" key="6">
    <source>
        <dbReference type="ARBA" id="ARBA00022692"/>
    </source>
</evidence>
<dbReference type="GO" id="GO:0045259">
    <property type="term" value="C:proton-transporting ATP synthase complex"/>
    <property type="evidence" value="ECO:0007669"/>
    <property type="project" value="UniProtKB-KW"/>
</dbReference>
<comment type="subcellular location">
    <subcellularLocation>
        <location evidence="1">Mitochondrion inner membrane</location>
        <topology evidence="1">Single-pass membrane protein</topology>
    </subcellularLocation>
</comment>
<sequence>MFQIIKILLIPDSKMASVVPMKDKKLMDVKIGELPKWILMRDFTPKGIAGAFQRLLPVLQQVRQCEERVLLGFPWCWQLTCFSTTAVPTRNSSMSSDASTTEEGSVWRTHTAFLTMAFAQHP</sequence>
<evidence type="ECO:0000313" key="19">
    <source>
        <dbReference type="EMBL" id="KAF6327571.1"/>
    </source>
</evidence>
<evidence type="ECO:0000256" key="17">
    <source>
        <dbReference type="ARBA" id="ARBA00064647"/>
    </source>
</evidence>
<dbReference type="PANTHER" id="PTHR13080:SF16">
    <property type="entry name" value="ATP SYNTHASE SUBUNIT F, MITOCHONDRIAL"/>
    <property type="match status" value="1"/>
</dbReference>